<evidence type="ECO:0008006" key="5">
    <source>
        <dbReference type="Google" id="ProtNLM"/>
    </source>
</evidence>
<evidence type="ECO:0000256" key="2">
    <source>
        <dbReference type="SAM" id="SignalP"/>
    </source>
</evidence>
<proteinExistence type="predicted"/>
<keyword evidence="4" id="KW-1185">Reference proteome</keyword>
<dbReference type="Gene3D" id="1.50.10.100">
    <property type="entry name" value="Chondroitin AC/alginate lyase"/>
    <property type="match status" value="1"/>
</dbReference>
<dbReference type="InterPro" id="IPR008929">
    <property type="entry name" value="Chondroitin_lyas"/>
</dbReference>
<sequence>MIQPALRSRRPPRLAAVIGACLLAAVASPPRSAYGQSLTAPANLAARPSTLGAVELPKAWQDKFWRSPSAQALLKLTPKQVADLVPVQSGVRFCRCPACGVGEREDPLAWNIEKPQVVTCRRCGVTVPNDAFPAKVNNAIPEEKVEVLPGVWHSYPYHAVVAEKLAYPDERLYLNAKRDYEARAYLAKAALYAAVASREPDAARRDARMAPIACTLILRFAQVYPAYATHYDQPGGSKHLQPARMSPPYRRGYQTGKWEWNGSLEVPMNLVLAYSLIRDDPAWKEAGKLLGCATPARTVERDFLLASAELARRQPEEFTEDSLHVYRGMLAVGRLIEDENLTHEAMIRVEEFTRRGFYYDGFWRNADVRSHRRVLDLLDGWIEGILNAEPAVAVSLRTGKTLGAATPMSTPDAGGRRSLLAMVDLARSASAAVASRPPAPQVQQASWPIATSLEPARRPVLLGGAGLARLAVGDHDATFDVELRGQDSLAARHFQRLAFRISIGGKPVLDDLDERPATSTGWELATASHNTVVIDGLNQRESPEAARSAAPGSDFLFFAADPDFQVATLDDRFAYPVSASRYRETFVVSRSARSRYALSVFEVRGGLQHDQIFHAAPGRKERWRLATPAEPAPSSLLPPSIVHVASAKPEDGRWFVQAYGEFHPRMRSRVAEPCQVVLGGGPIASQTRLVSLRGDVSTTPTLRLHLLGDMPATLITATSADSPGPDSPATAASDEGERASLIVRRRSENGATLNTVFVTLFEPIEEGAAPLTKVGRVESVEDTVVVLVETPDGPEHLVINRNPGDKVQVQLANGRFVTTDGVAVRVREKGVVLAGGTYAEAEGKLVSQVRLTGAITGVVRQRSEHGRGWFVSPEKLPGDPTVTGRTLIVEHGDGRYRSWTLDSIESSPEGTRLHVREEPGFQIDPKTGEAHYYQFPRTAAPGPHRFRVSQIAR</sequence>
<reference evidence="4" key="1">
    <citation type="submission" date="2016-12" db="EMBL/GenBank/DDBJ databases">
        <title>Comparative genomics of four Isosphaeraceae planctomycetes: a common pool of plasmids and glycoside hydrolase genes.</title>
        <authorList>
            <person name="Ivanova A."/>
        </authorList>
    </citation>
    <scope>NUCLEOTIDE SEQUENCE [LARGE SCALE GENOMIC DNA]</scope>
    <source>
        <strain evidence="4">PX4</strain>
    </source>
</reference>
<accession>A0A1U7CM04</accession>
<evidence type="ECO:0000313" key="3">
    <source>
        <dbReference type="EMBL" id="APW59947.1"/>
    </source>
</evidence>
<evidence type="ECO:0000256" key="1">
    <source>
        <dbReference type="SAM" id="MobiDB-lite"/>
    </source>
</evidence>
<protein>
    <recommendedName>
        <fullName evidence="5">Heparinase II/III-like protein</fullName>
    </recommendedName>
</protein>
<evidence type="ECO:0000313" key="4">
    <source>
        <dbReference type="Proteomes" id="UP000186309"/>
    </source>
</evidence>
<dbReference type="EMBL" id="CP019082">
    <property type="protein sequence ID" value="APW59947.1"/>
    <property type="molecule type" value="Genomic_DNA"/>
</dbReference>
<keyword evidence="2" id="KW-0732">Signal</keyword>
<feature type="chain" id="PRO_5012504828" description="Heparinase II/III-like protein" evidence="2">
    <location>
        <begin position="34"/>
        <end position="953"/>
    </location>
</feature>
<name>A0A1U7CM04_9BACT</name>
<dbReference type="OrthoDB" id="227957at2"/>
<dbReference type="KEGG" id="pbor:BSF38_01408"/>
<dbReference type="STRING" id="1387353.BSF38_01408"/>
<feature type="region of interest" description="Disordered" evidence="1">
    <location>
        <begin position="716"/>
        <end position="738"/>
    </location>
</feature>
<dbReference type="AlphaFoldDB" id="A0A1U7CM04"/>
<dbReference type="Gene3D" id="2.70.98.70">
    <property type="match status" value="1"/>
</dbReference>
<organism evidence="3 4">
    <name type="scientific">Paludisphaera borealis</name>
    <dbReference type="NCBI Taxonomy" id="1387353"/>
    <lineage>
        <taxon>Bacteria</taxon>
        <taxon>Pseudomonadati</taxon>
        <taxon>Planctomycetota</taxon>
        <taxon>Planctomycetia</taxon>
        <taxon>Isosphaerales</taxon>
        <taxon>Isosphaeraceae</taxon>
        <taxon>Paludisphaera</taxon>
    </lineage>
</organism>
<feature type="signal peptide" evidence="2">
    <location>
        <begin position="1"/>
        <end position="33"/>
    </location>
</feature>
<gene>
    <name evidence="3" type="ORF">BSF38_01408</name>
</gene>
<dbReference type="RefSeq" id="WP_076344249.1">
    <property type="nucleotide sequence ID" value="NZ_CP019082.1"/>
</dbReference>
<dbReference type="Proteomes" id="UP000186309">
    <property type="component" value="Chromosome"/>
</dbReference>